<evidence type="ECO:0000313" key="5">
    <source>
        <dbReference type="EMBL" id="PWR71316.1"/>
    </source>
</evidence>
<dbReference type="Gene3D" id="1.10.10.10">
    <property type="entry name" value="Winged helix-like DNA-binding domain superfamily/Winged helix DNA-binding domain"/>
    <property type="match status" value="1"/>
</dbReference>
<feature type="domain" description="O-methyltransferase C-terminal" evidence="4">
    <location>
        <begin position="182"/>
        <end position="341"/>
    </location>
</feature>
<dbReference type="GO" id="GO:0032259">
    <property type="term" value="P:methylation"/>
    <property type="evidence" value="ECO:0007669"/>
    <property type="project" value="UniProtKB-KW"/>
</dbReference>
<dbReference type="InterPro" id="IPR001077">
    <property type="entry name" value="COMT_C"/>
</dbReference>
<dbReference type="Gene3D" id="3.40.50.150">
    <property type="entry name" value="Vaccinia Virus protein VP39"/>
    <property type="match status" value="1"/>
</dbReference>
<accession>A0A2V2N0Y8</accession>
<evidence type="ECO:0000256" key="3">
    <source>
        <dbReference type="ARBA" id="ARBA00022691"/>
    </source>
</evidence>
<reference evidence="5 6" key="1">
    <citation type="submission" date="2018-05" db="EMBL/GenBank/DDBJ databases">
        <title>Draft genome of Methanospirillum lacunae Ki8-1.</title>
        <authorList>
            <person name="Dueholm M.S."/>
            <person name="Nielsen P.H."/>
            <person name="Bakmann L.F."/>
            <person name="Otzen D.E."/>
        </authorList>
    </citation>
    <scope>NUCLEOTIDE SEQUENCE [LARGE SCALE GENOMIC DNA]</scope>
    <source>
        <strain evidence="5 6">Ki8-1</strain>
    </source>
</reference>
<dbReference type="Proteomes" id="UP000245657">
    <property type="component" value="Unassembled WGS sequence"/>
</dbReference>
<dbReference type="CDD" id="cd02440">
    <property type="entry name" value="AdoMet_MTases"/>
    <property type="match status" value="1"/>
</dbReference>
<evidence type="ECO:0000256" key="2">
    <source>
        <dbReference type="ARBA" id="ARBA00022679"/>
    </source>
</evidence>
<dbReference type="InterPro" id="IPR036388">
    <property type="entry name" value="WH-like_DNA-bd_sf"/>
</dbReference>
<dbReference type="PANTHER" id="PTHR43712">
    <property type="entry name" value="PUTATIVE (AFU_ORTHOLOGUE AFUA_4G14580)-RELATED"/>
    <property type="match status" value="1"/>
</dbReference>
<sequence length="367" mass="41780">MLKVQKLNHNCLNKDLKIMKIDTILKDNHLPSLMDQTFDQSYQRIEDIVDGLRQYRVLLWAVQSGIADVLTDEGPMESDLLIQKLGYHPEPAHLWIEALVESKILERSEKTVWLSQGISRYLISNSPLYQGDTIKYISEAIWGNEADFFSVGIKHDISEDKINPDFLRVLSQRSMRGELQDVSRVLSQKKEFLNARRLLDIGGGHGMYSISFCQQNPNLSGVILDRPSIIQFTQAMINHYMMADRISVVSGDMNTDLPGCGYDLVFASHIIYGMKDPASFINRIYQKINIGGIFISNHKFDDDWVLSDTNLLSALETATRRMYHQMIPENEYNTLIQSTGFVIKDVIKIKANTGYTTLHIAAKVTNS</sequence>
<dbReference type="EMBL" id="QGMY01000008">
    <property type="protein sequence ID" value="PWR71316.1"/>
    <property type="molecule type" value="Genomic_DNA"/>
</dbReference>
<dbReference type="AlphaFoldDB" id="A0A2V2N0Y8"/>
<dbReference type="GO" id="GO:0008171">
    <property type="term" value="F:O-methyltransferase activity"/>
    <property type="evidence" value="ECO:0007669"/>
    <property type="project" value="InterPro"/>
</dbReference>
<evidence type="ECO:0000256" key="1">
    <source>
        <dbReference type="ARBA" id="ARBA00022603"/>
    </source>
</evidence>
<evidence type="ECO:0000259" key="4">
    <source>
        <dbReference type="Pfam" id="PF00891"/>
    </source>
</evidence>
<gene>
    <name evidence="5" type="ORF">DK846_10640</name>
</gene>
<keyword evidence="3" id="KW-0949">S-adenosyl-L-methionine</keyword>
<protein>
    <recommendedName>
        <fullName evidence="4">O-methyltransferase C-terminal domain-containing protein</fullName>
    </recommendedName>
</protein>
<dbReference type="SUPFAM" id="SSF53335">
    <property type="entry name" value="S-adenosyl-L-methionine-dependent methyltransferases"/>
    <property type="match status" value="1"/>
</dbReference>
<name>A0A2V2N0Y8_9EURY</name>
<keyword evidence="1" id="KW-0489">Methyltransferase</keyword>
<dbReference type="Pfam" id="PF00891">
    <property type="entry name" value="Methyltransf_2"/>
    <property type="match status" value="1"/>
</dbReference>
<comment type="caution">
    <text evidence="5">The sequence shown here is derived from an EMBL/GenBank/DDBJ whole genome shotgun (WGS) entry which is preliminary data.</text>
</comment>
<evidence type="ECO:0000313" key="6">
    <source>
        <dbReference type="Proteomes" id="UP000245657"/>
    </source>
</evidence>
<dbReference type="InterPro" id="IPR029063">
    <property type="entry name" value="SAM-dependent_MTases_sf"/>
</dbReference>
<dbReference type="InterPro" id="IPR016461">
    <property type="entry name" value="COMT-like"/>
</dbReference>
<keyword evidence="2" id="KW-0808">Transferase</keyword>
<dbReference type="InterPro" id="IPR036390">
    <property type="entry name" value="WH_DNA-bd_sf"/>
</dbReference>
<dbReference type="PROSITE" id="PS51683">
    <property type="entry name" value="SAM_OMT_II"/>
    <property type="match status" value="1"/>
</dbReference>
<proteinExistence type="predicted"/>
<keyword evidence="6" id="KW-1185">Reference proteome</keyword>
<dbReference type="PANTHER" id="PTHR43712:SF2">
    <property type="entry name" value="O-METHYLTRANSFERASE CICE"/>
    <property type="match status" value="1"/>
</dbReference>
<dbReference type="SUPFAM" id="SSF46785">
    <property type="entry name" value="Winged helix' DNA-binding domain"/>
    <property type="match status" value="1"/>
</dbReference>
<organism evidence="5 6">
    <name type="scientific">Methanospirillum lacunae</name>
    <dbReference type="NCBI Taxonomy" id="668570"/>
    <lineage>
        <taxon>Archaea</taxon>
        <taxon>Methanobacteriati</taxon>
        <taxon>Methanobacteriota</taxon>
        <taxon>Stenosarchaea group</taxon>
        <taxon>Methanomicrobia</taxon>
        <taxon>Methanomicrobiales</taxon>
        <taxon>Methanospirillaceae</taxon>
        <taxon>Methanospirillum</taxon>
    </lineage>
</organism>